<dbReference type="Proteomes" id="UP000672032">
    <property type="component" value="Chromosome 4"/>
</dbReference>
<evidence type="ECO:0000259" key="2">
    <source>
        <dbReference type="Pfam" id="PF07716"/>
    </source>
</evidence>
<proteinExistence type="predicted"/>
<evidence type="ECO:0000313" key="3">
    <source>
        <dbReference type="EMBL" id="QSZ34499.1"/>
    </source>
</evidence>
<keyword evidence="4" id="KW-1185">Reference proteome</keyword>
<gene>
    <name evidence="3" type="ORF">DSL72_006093</name>
</gene>
<feature type="compositionally biased region" description="Basic residues" evidence="1">
    <location>
        <begin position="35"/>
        <end position="44"/>
    </location>
</feature>
<feature type="region of interest" description="Disordered" evidence="1">
    <location>
        <begin position="138"/>
        <end position="178"/>
    </location>
</feature>
<dbReference type="GO" id="GO:0003700">
    <property type="term" value="F:DNA-binding transcription factor activity"/>
    <property type="evidence" value="ECO:0007669"/>
    <property type="project" value="InterPro"/>
</dbReference>
<sequence length="239" mass="27556">MTVTQIYPSIAPVAIIESNVLSQQQHFHPQPQIHFQHHQRHPQHQRGQQSQREQHQHQSYLDPTFAQHDLKIFTQGPAHNPSYDTPIAPYHASDSSEGSMEIWAGVMNWVDGQNSSMPIHQYLHTQPPASAPLYAQALSSPTQSISPREPNAKRDASTAASARFRQKKKEREKTLEMRVEEQKERIGVMESRIKELEGENGFLEELVMGRIKWKELEERDNEKNDNREERKEKGDVKTG</sequence>
<dbReference type="CDD" id="cd14705">
    <property type="entry name" value="bZIP_Zip1"/>
    <property type="match status" value="1"/>
</dbReference>
<dbReference type="InterPro" id="IPR004827">
    <property type="entry name" value="bZIP"/>
</dbReference>
<dbReference type="OrthoDB" id="1939598at2759"/>
<feature type="region of interest" description="Disordered" evidence="1">
    <location>
        <begin position="213"/>
        <end position="239"/>
    </location>
</feature>
<dbReference type="SUPFAM" id="SSF57959">
    <property type="entry name" value="Leucine zipper domain"/>
    <property type="match status" value="1"/>
</dbReference>
<dbReference type="AlphaFoldDB" id="A0A8A3PHI9"/>
<feature type="domain" description="BZIP" evidence="2">
    <location>
        <begin position="152"/>
        <end position="198"/>
    </location>
</feature>
<reference evidence="3" key="1">
    <citation type="submission" date="2020-10" db="EMBL/GenBank/DDBJ databases">
        <title>Genome Sequence of Monilinia vaccinii-corymbosi Sheds Light on Mummy Berry Disease Infection of Blueberry and Mating Type.</title>
        <authorList>
            <person name="Yow A.G."/>
            <person name="Zhang Y."/>
            <person name="Bansal K."/>
            <person name="Eacker S.M."/>
            <person name="Sullivan S."/>
            <person name="Liachko I."/>
            <person name="Cubeta M.A."/>
            <person name="Rollins J.A."/>
            <person name="Ashrafi H."/>
        </authorList>
    </citation>
    <scope>NUCLEOTIDE SEQUENCE</scope>
    <source>
        <strain evidence="3">RL-1</strain>
    </source>
</reference>
<feature type="compositionally biased region" description="Low complexity" evidence="1">
    <location>
        <begin position="23"/>
        <end position="34"/>
    </location>
</feature>
<dbReference type="Gene3D" id="1.20.5.170">
    <property type="match status" value="1"/>
</dbReference>
<dbReference type="EMBL" id="CP063408">
    <property type="protein sequence ID" value="QSZ34499.1"/>
    <property type="molecule type" value="Genomic_DNA"/>
</dbReference>
<feature type="region of interest" description="Disordered" evidence="1">
    <location>
        <begin position="23"/>
        <end position="58"/>
    </location>
</feature>
<evidence type="ECO:0000313" key="4">
    <source>
        <dbReference type="Proteomes" id="UP000672032"/>
    </source>
</evidence>
<dbReference type="Pfam" id="PF07716">
    <property type="entry name" value="bZIP_2"/>
    <property type="match status" value="1"/>
</dbReference>
<name>A0A8A3PHI9_9HELO</name>
<feature type="compositionally biased region" description="Basic and acidic residues" evidence="1">
    <location>
        <begin position="169"/>
        <end position="178"/>
    </location>
</feature>
<evidence type="ECO:0000256" key="1">
    <source>
        <dbReference type="SAM" id="MobiDB-lite"/>
    </source>
</evidence>
<organism evidence="3 4">
    <name type="scientific">Monilinia vaccinii-corymbosi</name>
    <dbReference type="NCBI Taxonomy" id="61207"/>
    <lineage>
        <taxon>Eukaryota</taxon>
        <taxon>Fungi</taxon>
        <taxon>Dikarya</taxon>
        <taxon>Ascomycota</taxon>
        <taxon>Pezizomycotina</taxon>
        <taxon>Leotiomycetes</taxon>
        <taxon>Helotiales</taxon>
        <taxon>Sclerotiniaceae</taxon>
        <taxon>Monilinia</taxon>
    </lineage>
</organism>
<accession>A0A8A3PHI9</accession>
<protein>
    <recommendedName>
        <fullName evidence="2">BZIP domain-containing protein</fullName>
    </recommendedName>
</protein>
<dbReference type="InterPro" id="IPR046347">
    <property type="entry name" value="bZIP_sf"/>
</dbReference>